<feature type="compositionally biased region" description="Basic residues" evidence="1">
    <location>
        <begin position="209"/>
        <end position="218"/>
    </location>
</feature>
<feature type="compositionally biased region" description="Polar residues" evidence="1">
    <location>
        <begin position="259"/>
        <end position="269"/>
    </location>
</feature>
<dbReference type="Proteomes" id="UP001209540">
    <property type="component" value="Unassembled WGS sequence"/>
</dbReference>
<feature type="compositionally biased region" description="Basic and acidic residues" evidence="1">
    <location>
        <begin position="108"/>
        <end position="139"/>
    </location>
</feature>
<feature type="compositionally biased region" description="Polar residues" evidence="1">
    <location>
        <begin position="824"/>
        <end position="862"/>
    </location>
</feature>
<feature type="compositionally biased region" description="Low complexity" evidence="1">
    <location>
        <begin position="318"/>
        <end position="329"/>
    </location>
</feature>
<feature type="region of interest" description="Disordered" evidence="1">
    <location>
        <begin position="583"/>
        <end position="609"/>
    </location>
</feature>
<feature type="compositionally biased region" description="Low complexity" evidence="1">
    <location>
        <begin position="651"/>
        <end position="663"/>
    </location>
</feature>
<evidence type="ECO:0000256" key="1">
    <source>
        <dbReference type="SAM" id="MobiDB-lite"/>
    </source>
</evidence>
<feature type="region of interest" description="Disordered" evidence="1">
    <location>
        <begin position="49"/>
        <end position="220"/>
    </location>
</feature>
<feature type="compositionally biased region" description="Low complexity" evidence="1">
    <location>
        <begin position="760"/>
        <end position="779"/>
    </location>
</feature>
<feature type="compositionally biased region" description="Polar residues" evidence="1">
    <location>
        <begin position="635"/>
        <end position="650"/>
    </location>
</feature>
<feature type="compositionally biased region" description="Polar residues" evidence="1">
    <location>
        <begin position="302"/>
        <end position="317"/>
    </location>
</feature>
<feature type="region of interest" description="Disordered" evidence="1">
    <location>
        <begin position="630"/>
        <end position="672"/>
    </location>
</feature>
<proteinExistence type="predicted"/>
<feature type="compositionally biased region" description="Basic and acidic residues" evidence="1">
    <location>
        <begin position="334"/>
        <end position="344"/>
    </location>
</feature>
<sequence>MTISTIAASPTIYSPVHSTESKLDYANFAALEVLEKELDRLKQERKARRLSMFSESITLTSSPSPPPQIKRRQSSSPDQFINQETPDLSSTNKQLSLSRRHKSCGVLRDQENQKKFHVEKENIIENKPKESLPSDDKVTPGDNTISSSSLISSTSSEEKSPKEINNDSKESQQSSVQQITDKVNNNNTNVKELTNSFMKKDEKGVTNNKKSKPLHREKKPALRIQTMFDRHQLVPEPDHTHNTINKETPAFLDARQKLKSTATPPQKQQPIVAPSVSKNVSTPYKLKQQSDTTTTTDKRASTFMQSSQSLQPSKSAQTTTNTTIRTKNNFIPLQEKRQEYKPKPLNDAFIGVKGLSQKFDSSMTTDEQQQQQSLAGSQKSKPKMAYREKPILSPASQSVSRERRISTGSNNIRPVNSVTALSQLFSSSSTTTTTTSTSTSTSKEAKSSASRPSKPLPPIHNFQQQQHHRHQQQLQDKDKLNNTSAAVMSLPSRSHGKKMVESQRVFHKTMPAVPNRNEKASIPEFPNPLPVYTPMLSHPVTEDEEKGEEGTELMEEKPQEQQQIQVPVTDTTNNVKKRVSFSSVVTSIPPPSPFSDEETEEETSKQRKLPLTMTSSHLLSLWQQQHEKERRATTVVPSAANSTATGTGVRNNVPSNNNSSMMPLPSPGTEKPVGHNKLNDTRGFWEAFNTEMSNRAAPDLRRVVQPPTETRRDSPNPCQQQQQQANRFIPSAFARRNNGSISPKGFPPSPPPISNAKLRQQQPQQPQQPQQQQQQKQPQQPQPQPQQQEPISPRKTWMHMLQDRRAKKGSIEKFEKSPTKALMTPSQNTSPTRTGRSLWNGTATNGHHFSSIQQNKPSTVSSRKPVISFDDHSSKNTTTPPLYHPTKTRPKKPSSFRKSHGHHYPMRNNIVGPEVSIPPVAVQREWSRNY</sequence>
<feature type="region of interest" description="Disordered" evidence="1">
    <location>
        <begin position="735"/>
        <end position="910"/>
    </location>
</feature>
<evidence type="ECO:0000313" key="3">
    <source>
        <dbReference type="Proteomes" id="UP001209540"/>
    </source>
</evidence>
<feature type="compositionally biased region" description="Basic and acidic residues" evidence="1">
    <location>
        <begin position="156"/>
        <end position="170"/>
    </location>
</feature>
<feature type="region of interest" description="Disordered" evidence="1">
    <location>
        <begin position="539"/>
        <end position="566"/>
    </location>
</feature>
<reference evidence="2" key="2">
    <citation type="submission" date="2023-02" db="EMBL/GenBank/DDBJ databases">
        <authorList>
            <consortium name="DOE Joint Genome Institute"/>
            <person name="Mondo S.J."/>
            <person name="Chang Y."/>
            <person name="Wang Y."/>
            <person name="Ahrendt S."/>
            <person name="Andreopoulos W."/>
            <person name="Barry K."/>
            <person name="Beard J."/>
            <person name="Benny G.L."/>
            <person name="Blankenship S."/>
            <person name="Bonito G."/>
            <person name="Cuomo C."/>
            <person name="Desiro A."/>
            <person name="Gervers K.A."/>
            <person name="Hundley H."/>
            <person name="Kuo A."/>
            <person name="LaButti K."/>
            <person name="Lang B.F."/>
            <person name="Lipzen A."/>
            <person name="O'Donnell K."/>
            <person name="Pangilinan J."/>
            <person name="Reynolds N."/>
            <person name="Sandor L."/>
            <person name="Smith M.W."/>
            <person name="Tsang A."/>
            <person name="Grigoriev I.V."/>
            <person name="Stajich J.E."/>
            <person name="Spatafora J.W."/>
        </authorList>
    </citation>
    <scope>NUCLEOTIDE SEQUENCE</scope>
    <source>
        <strain evidence="2">RSA 2281</strain>
    </source>
</reference>
<comment type="caution">
    <text evidence="2">The sequence shown here is derived from an EMBL/GenBank/DDBJ whole genome shotgun (WGS) entry which is preliminary data.</text>
</comment>
<feature type="compositionally biased region" description="Polar residues" evidence="1">
    <location>
        <begin position="276"/>
        <end position="290"/>
    </location>
</feature>
<feature type="compositionally biased region" description="Low complexity" evidence="1">
    <location>
        <begin position="426"/>
        <end position="442"/>
    </location>
</feature>
<dbReference type="AlphaFoldDB" id="A0AAD5JYR1"/>
<reference evidence="2" key="1">
    <citation type="journal article" date="2022" name="IScience">
        <title>Evolution of zygomycete secretomes and the origins of terrestrial fungal ecologies.</title>
        <authorList>
            <person name="Chang Y."/>
            <person name="Wang Y."/>
            <person name="Mondo S."/>
            <person name="Ahrendt S."/>
            <person name="Andreopoulos W."/>
            <person name="Barry K."/>
            <person name="Beard J."/>
            <person name="Benny G.L."/>
            <person name="Blankenship S."/>
            <person name="Bonito G."/>
            <person name="Cuomo C."/>
            <person name="Desiro A."/>
            <person name="Gervers K.A."/>
            <person name="Hundley H."/>
            <person name="Kuo A."/>
            <person name="LaButti K."/>
            <person name="Lang B.F."/>
            <person name="Lipzen A."/>
            <person name="O'Donnell K."/>
            <person name="Pangilinan J."/>
            <person name="Reynolds N."/>
            <person name="Sandor L."/>
            <person name="Smith M.E."/>
            <person name="Tsang A."/>
            <person name="Grigoriev I.V."/>
            <person name="Stajich J.E."/>
            <person name="Spatafora J.W."/>
        </authorList>
    </citation>
    <scope>NUCLEOTIDE SEQUENCE</scope>
    <source>
        <strain evidence="2">RSA 2281</strain>
    </source>
</reference>
<feature type="compositionally biased region" description="Acidic residues" evidence="1">
    <location>
        <begin position="542"/>
        <end position="553"/>
    </location>
</feature>
<dbReference type="EMBL" id="JAIXMP010000043">
    <property type="protein sequence ID" value="KAI9247139.1"/>
    <property type="molecule type" value="Genomic_DNA"/>
</dbReference>
<feature type="compositionally biased region" description="Basic and acidic residues" evidence="1">
    <location>
        <begin position="801"/>
        <end position="818"/>
    </location>
</feature>
<keyword evidence="3" id="KW-1185">Reference proteome</keyword>
<feature type="compositionally biased region" description="Low complexity" evidence="1">
    <location>
        <begin position="144"/>
        <end position="155"/>
    </location>
</feature>
<evidence type="ECO:0000313" key="2">
    <source>
        <dbReference type="EMBL" id="KAI9247139.1"/>
    </source>
</evidence>
<name>A0AAD5JYR1_9FUNG</name>
<accession>A0AAD5JYR1</accession>
<gene>
    <name evidence="2" type="ORF">BDA99DRAFT_526188</name>
</gene>
<feature type="compositionally biased region" description="Basic residues" evidence="1">
    <location>
        <begin position="886"/>
        <end position="905"/>
    </location>
</feature>
<feature type="region of interest" description="Disordered" evidence="1">
    <location>
        <begin position="426"/>
        <end position="477"/>
    </location>
</feature>
<protein>
    <submittedName>
        <fullName evidence="2">Uncharacterized protein</fullName>
    </submittedName>
</protein>
<organism evidence="2 3">
    <name type="scientific">Phascolomyces articulosus</name>
    <dbReference type="NCBI Taxonomy" id="60185"/>
    <lineage>
        <taxon>Eukaryota</taxon>
        <taxon>Fungi</taxon>
        <taxon>Fungi incertae sedis</taxon>
        <taxon>Mucoromycota</taxon>
        <taxon>Mucoromycotina</taxon>
        <taxon>Mucoromycetes</taxon>
        <taxon>Mucorales</taxon>
        <taxon>Lichtheimiaceae</taxon>
        <taxon>Phascolomyces</taxon>
    </lineage>
</organism>
<feature type="compositionally biased region" description="Polar residues" evidence="1">
    <location>
        <begin position="74"/>
        <end position="97"/>
    </location>
</feature>
<feature type="region of interest" description="Disordered" evidence="1">
    <location>
        <begin position="360"/>
        <end position="414"/>
    </location>
</feature>
<feature type="compositionally biased region" description="Polar residues" evidence="1">
    <location>
        <begin position="360"/>
        <end position="379"/>
    </location>
</feature>
<feature type="compositionally biased region" description="Polar residues" evidence="1">
    <location>
        <begin position="171"/>
        <end position="181"/>
    </location>
</feature>
<feature type="compositionally biased region" description="Low complexity" evidence="1">
    <location>
        <begin position="182"/>
        <end position="195"/>
    </location>
</feature>
<feature type="region of interest" description="Disordered" evidence="1">
    <location>
        <begin position="259"/>
        <end position="345"/>
    </location>
</feature>